<organism evidence="4">
    <name type="scientific">Anncaliia algerae</name>
    <dbReference type="NCBI Taxonomy" id="723287"/>
    <lineage>
        <taxon>Eukaryota</taxon>
        <taxon>Fungi</taxon>
        <taxon>Fungi incertae sedis</taxon>
        <taxon>Microsporidia</taxon>
        <taxon>Tubulinosematoidea</taxon>
        <taxon>Tubulinosematidae</taxon>
        <taxon>Anncaliia</taxon>
    </lineage>
</organism>
<evidence type="ECO:0000256" key="3">
    <source>
        <dbReference type="ARBA" id="ARBA00023274"/>
    </source>
</evidence>
<evidence type="ECO:0000313" key="4">
    <source>
        <dbReference type="EMBL" id="CBH28919.1"/>
    </source>
</evidence>
<proteinExistence type="inferred from homology"/>
<dbReference type="InterPro" id="IPR012678">
    <property type="entry name" value="Ribosomal_uL23/eL15/eS24_sf"/>
</dbReference>
<evidence type="ECO:0000256" key="2">
    <source>
        <dbReference type="ARBA" id="ARBA00022980"/>
    </source>
</evidence>
<keyword evidence="3" id="KW-0687">Ribonucleoprotein</keyword>
<dbReference type="InterPro" id="IPR013025">
    <property type="entry name" value="Ribosomal_uL23-like"/>
</dbReference>
<dbReference type="InterPro" id="IPR012677">
    <property type="entry name" value="Nucleotide-bd_a/b_plait_sf"/>
</dbReference>
<keyword evidence="2 4" id="KW-0689">Ribosomal protein</keyword>
<dbReference type="SUPFAM" id="SSF54189">
    <property type="entry name" value="Ribosomal proteins S24e, L23 and L15e"/>
    <property type="match status" value="1"/>
</dbReference>
<reference evidence="4" key="2">
    <citation type="submission" date="2010-10" db="EMBL/GenBank/DDBJ databases">
        <title>Identification of transcriptional signals in Encephalitozoon cuniculi widespread among Microsporidian phylum: Tool for structural genome annotation.</title>
        <authorList>
            <person name="Peyretaillade E."/>
            <person name="Goncalves O."/>
            <person name="Terrat S."/>
            <person name="Dugat-Bony E."/>
            <person name="Wincker P."/>
            <person name="Cornman R.S."/>
            <person name="Evans J.D."/>
            <person name="Delbac F."/>
            <person name="Peyret P."/>
        </authorList>
    </citation>
    <scope>NUCLEOTIDE SEQUENCE</scope>
    <source>
        <strain evidence="4">Undeen</strain>
    </source>
</reference>
<dbReference type="VEuPathDB" id="MicrosporidiaDB:H311_00635"/>
<dbReference type="GO" id="GO:0005840">
    <property type="term" value="C:ribosome"/>
    <property type="evidence" value="ECO:0007669"/>
    <property type="project" value="UniProtKB-KW"/>
</dbReference>
<dbReference type="Gene3D" id="3.30.70.330">
    <property type="match status" value="1"/>
</dbReference>
<name>E3PYF4_9MICR</name>
<dbReference type="EMBL" id="FP565857">
    <property type="protein sequence ID" value="CBH28919.1"/>
    <property type="molecule type" value="Genomic_DNA"/>
</dbReference>
<dbReference type="GO" id="GO:0003735">
    <property type="term" value="F:structural constituent of ribosome"/>
    <property type="evidence" value="ECO:0007669"/>
    <property type="project" value="InterPro"/>
</dbReference>
<comment type="similarity">
    <text evidence="1">Belongs to the universal ribosomal protein uL23 family.</text>
</comment>
<protein>
    <submittedName>
        <fullName evidence="4">60S RIBOSOMAL PROTEIN L23A</fullName>
    </submittedName>
</protein>
<reference evidence="4" key="1">
    <citation type="submission" date="2009-10" db="EMBL/GenBank/DDBJ databases">
        <authorList>
            <person name="Genoscope - CEA"/>
        </authorList>
    </citation>
    <scope>NUCLEOTIDE SEQUENCE</scope>
    <source>
        <strain evidence="4">Undeen</strain>
    </source>
</reference>
<evidence type="ECO:0000256" key="1">
    <source>
        <dbReference type="ARBA" id="ARBA00006700"/>
    </source>
</evidence>
<sequence length="106" mass="11927">MKIERKSKKTTNKLINAKLPTDSASLIKYGINNERTARMMEKDNTLVFACVIEATKPQIKAAVEKLYSCKVKKVRTCITFKGYKKAFVVMQEEGEAIRVANAANII</sequence>
<dbReference type="GO" id="GO:1990904">
    <property type="term" value="C:ribonucleoprotein complex"/>
    <property type="evidence" value="ECO:0007669"/>
    <property type="project" value="UniProtKB-KW"/>
</dbReference>
<accession>E3PYF4</accession>
<dbReference type="Pfam" id="PF00276">
    <property type="entry name" value="Ribosomal_L23"/>
    <property type="match status" value="1"/>
</dbReference>
<dbReference type="AlphaFoldDB" id="E3PYF4"/>
<dbReference type="VEuPathDB" id="MicrosporidiaDB:H312_03239"/>
<dbReference type="PANTHER" id="PTHR11620">
    <property type="entry name" value="60S RIBOSOMAL PROTEIN L23A"/>
    <property type="match status" value="1"/>
</dbReference>
<dbReference type="GO" id="GO:0006412">
    <property type="term" value="P:translation"/>
    <property type="evidence" value="ECO:0007669"/>
    <property type="project" value="InterPro"/>
</dbReference>